<dbReference type="GO" id="GO:0046677">
    <property type="term" value="P:response to antibiotic"/>
    <property type="evidence" value="ECO:0007669"/>
    <property type="project" value="UniProtKB-KW"/>
</dbReference>
<dbReference type="InterPro" id="IPR003439">
    <property type="entry name" value="ABC_transporter-like_ATP-bd"/>
</dbReference>
<evidence type="ECO:0000313" key="16">
    <source>
        <dbReference type="EMBL" id="MBA8879301.1"/>
    </source>
</evidence>
<keyword evidence="7 16" id="KW-0067">ATP-binding</keyword>
<dbReference type="SMART" id="SM00382">
    <property type="entry name" value="AAA"/>
    <property type="match status" value="1"/>
</dbReference>
<dbReference type="Gene3D" id="3.40.50.300">
    <property type="entry name" value="P-loop containing nucleotide triphosphate hydrolases"/>
    <property type="match status" value="1"/>
</dbReference>
<keyword evidence="3" id="KW-1003">Cell membrane</keyword>
<evidence type="ECO:0000313" key="17">
    <source>
        <dbReference type="Proteomes" id="UP000549052"/>
    </source>
</evidence>
<dbReference type="InterPro" id="IPR050250">
    <property type="entry name" value="Macrolide_Exporter_MacB"/>
</dbReference>
<proteinExistence type="inferred from homology"/>
<keyword evidence="10 14" id="KW-0472">Membrane</keyword>
<dbReference type="PROSITE" id="PS00211">
    <property type="entry name" value="ABC_TRANSPORTER_1"/>
    <property type="match status" value="1"/>
</dbReference>
<evidence type="ECO:0000256" key="1">
    <source>
        <dbReference type="ARBA" id="ARBA00004429"/>
    </source>
</evidence>
<evidence type="ECO:0000256" key="6">
    <source>
        <dbReference type="ARBA" id="ARBA00022741"/>
    </source>
</evidence>
<gene>
    <name evidence="16" type="ORF">FHW16_003019</name>
</gene>
<dbReference type="InterPro" id="IPR003838">
    <property type="entry name" value="ABC3_permease_C"/>
</dbReference>
<organism evidence="16 17">
    <name type="scientific">Phyllobacterium myrsinacearum</name>
    <dbReference type="NCBI Taxonomy" id="28101"/>
    <lineage>
        <taxon>Bacteria</taxon>
        <taxon>Pseudomonadati</taxon>
        <taxon>Pseudomonadota</taxon>
        <taxon>Alphaproteobacteria</taxon>
        <taxon>Hyphomicrobiales</taxon>
        <taxon>Phyllobacteriaceae</taxon>
        <taxon>Phyllobacterium</taxon>
    </lineage>
</organism>
<keyword evidence="11" id="KW-0046">Antibiotic resistance</keyword>
<keyword evidence="16" id="KW-0378">Hydrolase</keyword>
<dbReference type="InterPro" id="IPR003593">
    <property type="entry name" value="AAA+_ATPase"/>
</dbReference>
<evidence type="ECO:0000256" key="12">
    <source>
        <dbReference type="ARBA" id="ARBA00038388"/>
    </source>
</evidence>
<dbReference type="PROSITE" id="PS50893">
    <property type="entry name" value="ABC_TRANSPORTER_2"/>
    <property type="match status" value="1"/>
</dbReference>
<keyword evidence="4" id="KW-0997">Cell inner membrane</keyword>
<feature type="transmembrane region" description="Helical" evidence="14">
    <location>
        <begin position="521"/>
        <end position="548"/>
    </location>
</feature>
<dbReference type="InterPro" id="IPR017871">
    <property type="entry name" value="ABC_transporter-like_CS"/>
</dbReference>
<dbReference type="GO" id="GO:0098796">
    <property type="term" value="C:membrane protein complex"/>
    <property type="evidence" value="ECO:0007669"/>
    <property type="project" value="UniProtKB-ARBA"/>
</dbReference>
<name>A0A839EH46_9HYPH</name>
<dbReference type="Pfam" id="PF02687">
    <property type="entry name" value="FtsX"/>
    <property type="match status" value="1"/>
</dbReference>
<evidence type="ECO:0000256" key="8">
    <source>
        <dbReference type="ARBA" id="ARBA00022967"/>
    </source>
</evidence>
<evidence type="ECO:0000256" key="5">
    <source>
        <dbReference type="ARBA" id="ARBA00022692"/>
    </source>
</evidence>
<evidence type="ECO:0000256" key="14">
    <source>
        <dbReference type="SAM" id="Phobius"/>
    </source>
</evidence>
<evidence type="ECO:0000256" key="4">
    <source>
        <dbReference type="ARBA" id="ARBA00022519"/>
    </source>
</evidence>
<comment type="similarity">
    <text evidence="12">Belongs to the ABC transporter superfamily. Macrolide exporter (TC 3.A.1.122) family.</text>
</comment>
<dbReference type="PANTHER" id="PTHR30572:SF14">
    <property type="entry name" value="MACROLIDE EXPORT ATP-BINDING_PERMEASE PROTEIN MACB"/>
    <property type="match status" value="1"/>
</dbReference>
<dbReference type="InterPro" id="IPR017911">
    <property type="entry name" value="MacB-like_ATP-bd"/>
</dbReference>
<keyword evidence="6" id="KW-0547">Nucleotide-binding</keyword>
<dbReference type="AlphaFoldDB" id="A0A839EH46"/>
<dbReference type="Pfam" id="PF12704">
    <property type="entry name" value="MacB_PCD"/>
    <property type="match status" value="1"/>
</dbReference>
<dbReference type="InterPro" id="IPR025857">
    <property type="entry name" value="MacB_PCD"/>
</dbReference>
<comment type="subcellular location">
    <subcellularLocation>
        <location evidence="1">Cell inner membrane</location>
        <topology evidence="1">Multi-pass membrane protein</topology>
    </subcellularLocation>
</comment>
<dbReference type="GO" id="GO:0016887">
    <property type="term" value="F:ATP hydrolysis activity"/>
    <property type="evidence" value="ECO:0007669"/>
    <property type="project" value="InterPro"/>
</dbReference>
<evidence type="ECO:0000256" key="13">
    <source>
        <dbReference type="ARBA" id="ARBA00041199"/>
    </source>
</evidence>
<dbReference type="FunFam" id="3.40.50.300:FF:000032">
    <property type="entry name" value="Export ABC transporter ATP-binding protein"/>
    <property type="match status" value="1"/>
</dbReference>
<dbReference type="GO" id="GO:0005886">
    <property type="term" value="C:plasma membrane"/>
    <property type="evidence" value="ECO:0007669"/>
    <property type="project" value="UniProtKB-SubCell"/>
</dbReference>
<feature type="transmembrane region" description="Helical" evidence="14">
    <location>
        <begin position="608"/>
        <end position="631"/>
    </location>
</feature>
<comment type="caution">
    <text evidence="16">The sequence shown here is derived from an EMBL/GenBank/DDBJ whole genome shotgun (WGS) entry which is preliminary data.</text>
</comment>
<evidence type="ECO:0000256" key="2">
    <source>
        <dbReference type="ARBA" id="ARBA00022448"/>
    </source>
</evidence>
<keyword evidence="2" id="KW-0813">Transport</keyword>
<keyword evidence="8" id="KW-1278">Translocase</keyword>
<feature type="transmembrane region" description="Helical" evidence="14">
    <location>
        <begin position="273"/>
        <end position="293"/>
    </location>
</feature>
<dbReference type="SUPFAM" id="SSF52540">
    <property type="entry name" value="P-loop containing nucleoside triphosphate hydrolases"/>
    <property type="match status" value="1"/>
</dbReference>
<evidence type="ECO:0000256" key="9">
    <source>
        <dbReference type="ARBA" id="ARBA00022989"/>
    </source>
</evidence>
<dbReference type="CDD" id="cd03255">
    <property type="entry name" value="ABC_MJ0796_LolCDE_FtsE"/>
    <property type="match status" value="1"/>
</dbReference>
<dbReference type="InterPro" id="IPR027417">
    <property type="entry name" value="P-loop_NTPase"/>
</dbReference>
<keyword evidence="5 14" id="KW-0812">Transmembrane</keyword>
<dbReference type="RefSeq" id="WP_182549924.1">
    <property type="nucleotide sequence ID" value="NZ_JACGXN010000003.1"/>
</dbReference>
<dbReference type="PANTHER" id="PTHR30572">
    <property type="entry name" value="MEMBRANE COMPONENT OF TRANSPORTER-RELATED"/>
    <property type="match status" value="1"/>
</dbReference>
<protein>
    <recommendedName>
        <fullName evidence="13">Pyoverdine export ATP-binding/permease protein PvdT</fullName>
    </recommendedName>
</protein>
<dbReference type="Proteomes" id="UP000549052">
    <property type="component" value="Unassembled WGS sequence"/>
</dbReference>
<evidence type="ECO:0000256" key="3">
    <source>
        <dbReference type="ARBA" id="ARBA00022475"/>
    </source>
</evidence>
<evidence type="ECO:0000259" key="15">
    <source>
        <dbReference type="PROSITE" id="PS50893"/>
    </source>
</evidence>
<keyword evidence="9 14" id="KW-1133">Transmembrane helix</keyword>
<dbReference type="EMBL" id="JACGXN010000003">
    <property type="protein sequence ID" value="MBA8879301.1"/>
    <property type="molecule type" value="Genomic_DNA"/>
</dbReference>
<sequence length="648" mass="69802">MTALIELKNVTRFHRLGDETIVALNSVDLTINSGEMVAIIGASGSGKSTLMNILGCLDQPNSGSYRVDGQETAKLSLDKLASLRREHFGFIFQRYHLMADLSAAGNVEIPAIYAGIDPAVRRERSHALLGKLGLGDRIQNRPSQLSGGQQQRVSIARALMNGGHVILADEPTGALDSKSGETVLRILRELHRDGHTVIIVTHDAKIAEHADRIIEIFDGRIIADKRNAGADTSTTDIKKSGASTNAAPSLWYRVKEAVAMAYRALTAHPIRTLLTMLGIIIGVAAVVVVVGLGEGSKQKVLNQVNDLGASTIGVYPGSDWGDERASRIRTLLPEDADALSAQPYVDSVSPVISTSTTVRMDNVLLNTEVNGVGESYFQVNNLKLGRGRFFDNRDIESRLQVALIDDNTKRRLFREGVDPIGKVIMVQKLPLVITGVLAPRRSSDGSRSLQIYIPYTAMLSRLSGQASSLTGLTIRVSDRIDTRFAEGAIVNLLTRRHGLKDFFIFNSDQLRKTFENTSRSMSMLITSVAAIALVVGGIGVMNIMLVTVTERIKEIGLRMAVGARRMDIMLQFQLEAVVICIVGAVFGLCLALAIGAAMGSAEGDYPMIFTSASIIVATASAIAVGLVFGYLPARSAAQLTPVDALTRE</sequence>
<evidence type="ECO:0000256" key="10">
    <source>
        <dbReference type="ARBA" id="ARBA00023136"/>
    </source>
</evidence>
<feature type="transmembrane region" description="Helical" evidence="14">
    <location>
        <begin position="574"/>
        <end position="596"/>
    </location>
</feature>
<reference evidence="16 17" key="1">
    <citation type="submission" date="2020-07" db="EMBL/GenBank/DDBJ databases">
        <title>Genomic Encyclopedia of Type Strains, Phase IV (KMG-V): Genome sequencing to study the core and pangenomes of soil and plant-associated prokaryotes.</title>
        <authorList>
            <person name="Whitman W."/>
        </authorList>
    </citation>
    <scope>NUCLEOTIDE SEQUENCE [LARGE SCALE GENOMIC DNA]</scope>
    <source>
        <strain evidence="16 17">AN3</strain>
    </source>
</reference>
<evidence type="ECO:0000256" key="7">
    <source>
        <dbReference type="ARBA" id="ARBA00022840"/>
    </source>
</evidence>
<evidence type="ECO:0000256" key="11">
    <source>
        <dbReference type="ARBA" id="ARBA00023251"/>
    </source>
</evidence>
<dbReference type="Pfam" id="PF00005">
    <property type="entry name" value="ABC_tran"/>
    <property type="match status" value="1"/>
</dbReference>
<feature type="domain" description="ABC transporter" evidence="15">
    <location>
        <begin position="5"/>
        <end position="243"/>
    </location>
</feature>
<keyword evidence="17" id="KW-1185">Reference proteome</keyword>
<dbReference type="GO" id="GO:0005524">
    <property type="term" value="F:ATP binding"/>
    <property type="evidence" value="ECO:0007669"/>
    <property type="project" value="UniProtKB-KW"/>
</dbReference>
<accession>A0A839EH46</accession>
<dbReference type="GO" id="GO:0022857">
    <property type="term" value="F:transmembrane transporter activity"/>
    <property type="evidence" value="ECO:0007669"/>
    <property type="project" value="UniProtKB-ARBA"/>
</dbReference>